<dbReference type="EMBL" id="DRIE01000003">
    <property type="protein sequence ID" value="HEC56284.1"/>
    <property type="molecule type" value="Genomic_DNA"/>
</dbReference>
<dbReference type="CDD" id="cd00090">
    <property type="entry name" value="HTH_ARSR"/>
    <property type="match status" value="1"/>
</dbReference>
<evidence type="ECO:0000313" key="3">
    <source>
        <dbReference type="EMBL" id="HEC56284.1"/>
    </source>
</evidence>
<evidence type="ECO:0000259" key="2">
    <source>
        <dbReference type="Pfam" id="PF12802"/>
    </source>
</evidence>
<sequence length="162" mass="18254">MKVEGKTAFAMVLIVICVFILASKLMLPTSINIVVEGKTTFVREIPNIYTLSDCILISVSSFLLGASVFYLLFLEPEPSREKMAVGEVDKDESKNKDFTRFLKGNEEKIIKVLLESGEMNQTELGVRTGIPKSTLSRTLQDLERRGIIIRYDEGMSKMVKLR</sequence>
<dbReference type="InterPro" id="IPR036388">
    <property type="entry name" value="WH-like_DNA-bd_sf"/>
</dbReference>
<dbReference type="Proteomes" id="UP000885936">
    <property type="component" value="Unassembled WGS sequence"/>
</dbReference>
<dbReference type="InterPro" id="IPR000835">
    <property type="entry name" value="HTH_MarR-typ"/>
</dbReference>
<name>A0A7J2S0I7_9EURY</name>
<keyword evidence="1" id="KW-0812">Transmembrane</keyword>
<feature type="transmembrane region" description="Helical" evidence="1">
    <location>
        <begin position="47"/>
        <end position="73"/>
    </location>
</feature>
<comment type="caution">
    <text evidence="3">The sequence shown here is derived from an EMBL/GenBank/DDBJ whole genome shotgun (WGS) entry which is preliminary data.</text>
</comment>
<dbReference type="InterPro" id="IPR011991">
    <property type="entry name" value="ArsR-like_HTH"/>
</dbReference>
<feature type="domain" description="HTH marR-type" evidence="2">
    <location>
        <begin position="113"/>
        <end position="153"/>
    </location>
</feature>
<evidence type="ECO:0000256" key="1">
    <source>
        <dbReference type="SAM" id="Phobius"/>
    </source>
</evidence>
<gene>
    <name evidence="3" type="ORF">ENI32_00105</name>
</gene>
<dbReference type="Gene3D" id="1.10.10.10">
    <property type="entry name" value="Winged helix-like DNA-binding domain superfamily/Winged helix DNA-binding domain"/>
    <property type="match status" value="1"/>
</dbReference>
<reference evidence="3" key="1">
    <citation type="journal article" date="2020" name="mSystems">
        <title>Genome- and Community-Level Interaction Insights into Carbon Utilization and Element Cycling Functions of Hydrothermarchaeota in Hydrothermal Sediment.</title>
        <authorList>
            <person name="Zhou Z."/>
            <person name="Liu Y."/>
            <person name="Xu W."/>
            <person name="Pan J."/>
            <person name="Luo Z.H."/>
            <person name="Li M."/>
        </authorList>
    </citation>
    <scope>NUCLEOTIDE SEQUENCE [LARGE SCALE GENOMIC DNA]</scope>
    <source>
        <strain evidence="3">HyVt-386</strain>
    </source>
</reference>
<protein>
    <submittedName>
        <fullName evidence="3">Winged helix-turn-helix transcriptional regulator</fullName>
    </submittedName>
</protein>
<organism evidence="3">
    <name type="scientific">Candidatus Syntropharchaeum butanivorans</name>
    <dbReference type="NCBI Taxonomy" id="1839936"/>
    <lineage>
        <taxon>Archaea</taxon>
        <taxon>Methanobacteriati</taxon>
        <taxon>Methanobacteriota</taxon>
        <taxon>Stenosarchaea group</taxon>
        <taxon>Methanomicrobia</taxon>
        <taxon>Methanosarcinales</taxon>
        <taxon>ANME-2 cluster</taxon>
        <taxon>Candidatus Syntropharchaeum</taxon>
    </lineage>
</organism>
<dbReference type="InterPro" id="IPR036390">
    <property type="entry name" value="WH_DNA-bd_sf"/>
</dbReference>
<dbReference type="Pfam" id="PF12802">
    <property type="entry name" value="MarR_2"/>
    <property type="match status" value="1"/>
</dbReference>
<proteinExistence type="predicted"/>
<accession>A0A7J2S0I7</accession>
<keyword evidence="1" id="KW-1133">Transmembrane helix</keyword>
<dbReference type="SUPFAM" id="SSF46785">
    <property type="entry name" value="Winged helix' DNA-binding domain"/>
    <property type="match status" value="1"/>
</dbReference>
<keyword evidence="1" id="KW-0472">Membrane</keyword>
<dbReference type="AlphaFoldDB" id="A0A7J2S0I7"/>
<feature type="transmembrane region" description="Helical" evidence="1">
    <location>
        <begin position="7"/>
        <end position="27"/>
    </location>
</feature>